<feature type="transmembrane region" description="Helical" evidence="1">
    <location>
        <begin position="55"/>
        <end position="75"/>
    </location>
</feature>
<organism evidence="2 3">
    <name type="scientific">Frigoriglobus tundricola</name>
    <dbReference type="NCBI Taxonomy" id="2774151"/>
    <lineage>
        <taxon>Bacteria</taxon>
        <taxon>Pseudomonadati</taxon>
        <taxon>Planctomycetota</taxon>
        <taxon>Planctomycetia</taxon>
        <taxon>Gemmatales</taxon>
        <taxon>Gemmataceae</taxon>
        <taxon>Frigoriglobus</taxon>
    </lineage>
</organism>
<evidence type="ECO:0000313" key="3">
    <source>
        <dbReference type="Proteomes" id="UP000503447"/>
    </source>
</evidence>
<keyword evidence="1" id="KW-0472">Membrane</keyword>
<dbReference type="AlphaFoldDB" id="A0A6M5Z4A0"/>
<dbReference type="KEGG" id="ftj:FTUN_7917"/>
<keyword evidence="1" id="KW-0812">Transmembrane</keyword>
<evidence type="ECO:0000313" key="2">
    <source>
        <dbReference type="EMBL" id="QJX00292.1"/>
    </source>
</evidence>
<dbReference type="EMBL" id="CP053452">
    <property type="protein sequence ID" value="QJX00292.1"/>
    <property type="molecule type" value="Genomic_DNA"/>
</dbReference>
<dbReference type="Proteomes" id="UP000503447">
    <property type="component" value="Chromosome"/>
</dbReference>
<name>A0A6M5Z4A0_9BACT</name>
<accession>A0A6M5Z4A0</accession>
<keyword evidence="3" id="KW-1185">Reference proteome</keyword>
<gene>
    <name evidence="2" type="ORF">FTUN_7917</name>
</gene>
<evidence type="ECO:0000256" key="1">
    <source>
        <dbReference type="SAM" id="Phobius"/>
    </source>
</evidence>
<sequence>MAQGSRDANRRLALGFALCLALFGLFATFTPGGEVCWFTMTGVVAACGLPPKWRARALVFVLALLTVWAVQFGYLER</sequence>
<reference evidence="3" key="1">
    <citation type="submission" date="2020-05" db="EMBL/GenBank/DDBJ databases">
        <title>Frigoriglobus tundricola gen. nov., sp. nov., a psychrotolerant cellulolytic planctomycete of the family Gemmataceae with two divergent copies of 16S rRNA gene.</title>
        <authorList>
            <person name="Kulichevskaya I.S."/>
            <person name="Ivanova A.A."/>
            <person name="Naumoff D.G."/>
            <person name="Beletsky A.V."/>
            <person name="Rijpstra W.I.C."/>
            <person name="Sinninghe Damste J.S."/>
            <person name="Mardanov A.V."/>
            <person name="Ravin N.V."/>
            <person name="Dedysh S.N."/>
        </authorList>
    </citation>
    <scope>NUCLEOTIDE SEQUENCE [LARGE SCALE GENOMIC DNA]</scope>
    <source>
        <strain evidence="3">PL17</strain>
    </source>
</reference>
<protein>
    <submittedName>
        <fullName evidence="2">Uncharacterized protein</fullName>
    </submittedName>
</protein>
<keyword evidence="1" id="KW-1133">Transmembrane helix</keyword>
<proteinExistence type="predicted"/>